<feature type="region of interest" description="Disordered" evidence="6">
    <location>
        <begin position="492"/>
        <end position="513"/>
    </location>
</feature>
<feature type="compositionally biased region" description="Low complexity" evidence="6">
    <location>
        <begin position="492"/>
        <end position="502"/>
    </location>
</feature>
<dbReference type="AlphaFoldDB" id="A0A917YYQ3"/>
<organism evidence="8 9">
    <name type="scientific">Nonomuraea cavernae</name>
    <dbReference type="NCBI Taxonomy" id="2045107"/>
    <lineage>
        <taxon>Bacteria</taxon>
        <taxon>Bacillati</taxon>
        <taxon>Actinomycetota</taxon>
        <taxon>Actinomycetes</taxon>
        <taxon>Streptosporangiales</taxon>
        <taxon>Streptosporangiaceae</taxon>
        <taxon>Nonomuraea</taxon>
    </lineage>
</organism>
<keyword evidence="3" id="KW-0378">Hydrolase</keyword>
<dbReference type="InterPro" id="IPR051794">
    <property type="entry name" value="PG_Endopeptidase_C40"/>
</dbReference>
<dbReference type="PANTHER" id="PTHR47359:SF3">
    <property type="entry name" value="NLP_P60 DOMAIN-CONTAINING PROTEIN-RELATED"/>
    <property type="match status" value="1"/>
</dbReference>
<comment type="caution">
    <text evidence="8">The sequence shown here is derived from an EMBL/GenBank/DDBJ whole genome shotgun (WGS) entry which is preliminary data.</text>
</comment>
<evidence type="ECO:0000256" key="2">
    <source>
        <dbReference type="ARBA" id="ARBA00022670"/>
    </source>
</evidence>
<dbReference type="InterPro" id="IPR000064">
    <property type="entry name" value="NLP_P60_dom"/>
</dbReference>
<keyword evidence="9" id="KW-1185">Reference proteome</keyword>
<evidence type="ECO:0000256" key="1">
    <source>
        <dbReference type="ARBA" id="ARBA00007074"/>
    </source>
</evidence>
<keyword evidence="5" id="KW-0175">Coiled coil</keyword>
<dbReference type="SUPFAM" id="SSF54001">
    <property type="entry name" value="Cysteine proteinases"/>
    <property type="match status" value="1"/>
</dbReference>
<sequence>MTEFKAGEVVVPVVPDAKGFNKQLGRQIVPAAFGVGQETGREVQRGILSSLKKISVPVEADTSAARSSIEALRREAERAAGQSVRVRADADTGAAQAALAALGAVVSGLDGRRANVNADADVGGAVANLAVADAAVSRLDGRTAHVNVNVDAGMALAKLAAVSSGLLALSATAAAVAGGVVAVLTPALLGVAGIAAVAIPALGRINESLNAQEQAGNAAARGLAAATGATRNLVIEQAQAQIKVLQAANAAETLRSAQDRVKDAVGGVVEAQNRLKQAVQSAASAQAAAAQRAAAAERSLADAQRQALKAQEDLNRARQQAIKDLEGVARSLRGNALDQREAALDVADAERELAAARKGGNAEDIERASISYERAKIRVEELRAEQERLNAEQAKGVEGNDRVVSAKQAVESANARVIDQERALAQAYAESGKAGEEAAQRVADARKALADAEKRVDDAKRAVEGVKRQQKIAALQEKIAREQAKQQAKQAALAARQSATATPKGPDLSPAEKAAAKSLQAFKKTYEKFQKDLGGAVLPVITGGLKVVEKLFKPMTPLIKASAGALVTLEKSAAKALGGKFWTDFFKQMTAAAPGAIGGLGKIIGDLIVGFAGLVKAALPLMPVILRVFGTITGAFASLAKGLSGDAGFKAVIDIIKTAFEILVAYWQNVLGPVIVWLWQNIVTPALQGIAWVVKWAWENVIQPAVSQLVVFWQTVLGPAITWLWENVIKPAWDAISKAISYAWTNWIQPALKALWTFITQTLGPKVLWFHDTIVKPVFQKIGEFIKYAWTNWIQPALKAVWTFITETLAPKVVWFHDTIVKPVFTKVGEAIAFVWEKVVKPAFSALWTFISETLPNGFKKGVELVGKFWDGLKAVAKAPVNFVIETVYNNGIVKLWNTVADALGLKDMKLAPLPALATGGVLPGYTPGRDTMVAAVSGGEAVMRPEWTRAVGSDFVHQANAAARHGGVSGASGFMRERFAGGFATGGIIGDVLAKGVKVGAEAFLNPILDQAAKAMGGSQWGQMLTAWPKKMVADVVKFLEGKEAAQGGAGAGKALAFARAQLGKPYQWGGTGPGSFDCSGLTMRAWQAAGRGDIPRTSQQQMGWVKQIAKPVPGALGFPHPGHVWLYASPNTIVEAPQTGLKVREVAARAAQLVGVPPATYDSGGFLPTGHSLVYNGTGSPEPVLTDQQWKSLAGGAQGGDGPMVNIQGDYITNDMQTPDQMARDLYWLSKSRPR</sequence>
<dbReference type="PANTHER" id="PTHR47359">
    <property type="entry name" value="PEPTIDOGLYCAN DL-ENDOPEPTIDASE CWLO"/>
    <property type="match status" value="1"/>
</dbReference>
<evidence type="ECO:0000259" key="7">
    <source>
        <dbReference type="PROSITE" id="PS51935"/>
    </source>
</evidence>
<evidence type="ECO:0000313" key="8">
    <source>
        <dbReference type="EMBL" id="GGO70645.1"/>
    </source>
</evidence>
<keyword evidence="4" id="KW-0788">Thiol protease</keyword>
<gene>
    <name evidence="8" type="ORF">GCM10012289_34530</name>
</gene>
<dbReference type="GO" id="GO:0008234">
    <property type="term" value="F:cysteine-type peptidase activity"/>
    <property type="evidence" value="ECO:0007669"/>
    <property type="project" value="UniProtKB-KW"/>
</dbReference>
<dbReference type="GO" id="GO:0006508">
    <property type="term" value="P:proteolysis"/>
    <property type="evidence" value="ECO:0007669"/>
    <property type="project" value="UniProtKB-KW"/>
</dbReference>
<keyword evidence="2" id="KW-0645">Protease</keyword>
<feature type="coiled-coil region" evidence="5">
    <location>
        <begin position="365"/>
        <end position="492"/>
    </location>
</feature>
<feature type="domain" description="NlpC/P60" evidence="7">
    <location>
        <begin position="1050"/>
        <end position="1170"/>
    </location>
</feature>
<name>A0A917YYQ3_9ACTN</name>
<evidence type="ECO:0000313" key="9">
    <source>
        <dbReference type="Proteomes" id="UP000646523"/>
    </source>
</evidence>
<reference evidence="8" key="2">
    <citation type="submission" date="2020-09" db="EMBL/GenBank/DDBJ databases">
        <authorList>
            <person name="Sun Q."/>
            <person name="Zhou Y."/>
        </authorList>
    </citation>
    <scope>NUCLEOTIDE SEQUENCE</scope>
    <source>
        <strain evidence="8">CGMCC 4.7368</strain>
    </source>
</reference>
<dbReference type="EMBL" id="BMNH01000009">
    <property type="protein sequence ID" value="GGO70645.1"/>
    <property type="molecule type" value="Genomic_DNA"/>
</dbReference>
<evidence type="ECO:0000256" key="5">
    <source>
        <dbReference type="SAM" id="Coils"/>
    </source>
</evidence>
<feature type="coiled-coil region" evidence="5">
    <location>
        <begin position="235"/>
        <end position="320"/>
    </location>
</feature>
<dbReference type="Proteomes" id="UP000646523">
    <property type="component" value="Unassembled WGS sequence"/>
</dbReference>
<dbReference type="InterPro" id="IPR038765">
    <property type="entry name" value="Papain-like_cys_pep_sf"/>
</dbReference>
<dbReference type="Pfam" id="PF00877">
    <property type="entry name" value="NLPC_P60"/>
    <property type="match status" value="1"/>
</dbReference>
<evidence type="ECO:0000256" key="6">
    <source>
        <dbReference type="SAM" id="MobiDB-lite"/>
    </source>
</evidence>
<proteinExistence type="inferred from homology"/>
<dbReference type="Gene3D" id="3.90.1720.10">
    <property type="entry name" value="endopeptidase domain like (from Nostoc punctiforme)"/>
    <property type="match status" value="1"/>
</dbReference>
<evidence type="ECO:0000256" key="4">
    <source>
        <dbReference type="ARBA" id="ARBA00022807"/>
    </source>
</evidence>
<dbReference type="PROSITE" id="PS51935">
    <property type="entry name" value="NLPC_P60"/>
    <property type="match status" value="1"/>
</dbReference>
<reference evidence="8" key="1">
    <citation type="journal article" date="2014" name="Int. J. Syst. Evol. Microbiol.">
        <title>Complete genome sequence of Corynebacterium casei LMG S-19264T (=DSM 44701T), isolated from a smear-ripened cheese.</title>
        <authorList>
            <consortium name="US DOE Joint Genome Institute (JGI-PGF)"/>
            <person name="Walter F."/>
            <person name="Albersmeier A."/>
            <person name="Kalinowski J."/>
            <person name="Ruckert C."/>
        </authorList>
    </citation>
    <scope>NUCLEOTIDE SEQUENCE</scope>
    <source>
        <strain evidence="8">CGMCC 4.7368</strain>
    </source>
</reference>
<comment type="similarity">
    <text evidence="1">Belongs to the peptidase C40 family.</text>
</comment>
<accession>A0A917YYQ3</accession>
<evidence type="ECO:0000256" key="3">
    <source>
        <dbReference type="ARBA" id="ARBA00022801"/>
    </source>
</evidence>
<protein>
    <recommendedName>
        <fullName evidence="7">NlpC/P60 domain-containing protein</fullName>
    </recommendedName>
</protein>